<dbReference type="AlphaFoldDB" id="A0A1Y1IVC3"/>
<dbReference type="Pfam" id="PF01026">
    <property type="entry name" value="TatD_DNase"/>
    <property type="match status" value="1"/>
</dbReference>
<dbReference type="PANTHER" id="PTHR47176">
    <property type="entry name" value="OSJNBA0020J04.13 PROTEIN"/>
    <property type="match status" value="1"/>
</dbReference>
<keyword evidence="3" id="KW-1185">Reference proteome</keyword>
<dbReference type="STRING" id="105231.A0A1Y1IVC3"/>
<feature type="compositionally biased region" description="Low complexity" evidence="1">
    <location>
        <begin position="282"/>
        <end position="298"/>
    </location>
</feature>
<feature type="compositionally biased region" description="Basic and acidic residues" evidence="1">
    <location>
        <begin position="345"/>
        <end position="361"/>
    </location>
</feature>
<dbReference type="EMBL" id="DF238402">
    <property type="protein sequence ID" value="GAQ93341.1"/>
    <property type="molecule type" value="Genomic_DNA"/>
</dbReference>
<dbReference type="InterPro" id="IPR032466">
    <property type="entry name" value="Metal_Hydrolase"/>
</dbReference>
<evidence type="ECO:0000313" key="3">
    <source>
        <dbReference type="Proteomes" id="UP000054558"/>
    </source>
</evidence>
<dbReference type="InterPro" id="IPR001130">
    <property type="entry name" value="TatD-like"/>
</dbReference>
<gene>
    <name evidence="2" type="ORF">KFL_014530010</name>
</gene>
<dbReference type="PANTHER" id="PTHR47176:SF1">
    <property type="entry name" value="OS04G0577500 PROTEIN"/>
    <property type="match status" value="1"/>
</dbReference>
<dbReference type="SUPFAM" id="SSF51556">
    <property type="entry name" value="Metallo-dependent hydrolases"/>
    <property type="match status" value="1"/>
</dbReference>
<dbReference type="OMA" id="VSCATHE"/>
<dbReference type="Gene3D" id="3.20.20.140">
    <property type="entry name" value="Metal-dependent hydrolases"/>
    <property type="match status" value="1"/>
</dbReference>
<feature type="compositionally biased region" description="Polar residues" evidence="1">
    <location>
        <begin position="306"/>
        <end position="322"/>
    </location>
</feature>
<proteinExistence type="predicted"/>
<evidence type="ECO:0000256" key="1">
    <source>
        <dbReference type="SAM" id="MobiDB-lite"/>
    </source>
</evidence>
<reference evidence="2 3" key="1">
    <citation type="journal article" date="2014" name="Nat. Commun.">
        <title>Klebsormidium flaccidum genome reveals primary factors for plant terrestrial adaptation.</title>
        <authorList>
            <person name="Hori K."/>
            <person name="Maruyama F."/>
            <person name="Fujisawa T."/>
            <person name="Togashi T."/>
            <person name="Yamamoto N."/>
            <person name="Seo M."/>
            <person name="Sato S."/>
            <person name="Yamada T."/>
            <person name="Mori H."/>
            <person name="Tajima N."/>
            <person name="Moriyama T."/>
            <person name="Ikeuchi M."/>
            <person name="Watanabe M."/>
            <person name="Wada H."/>
            <person name="Kobayashi K."/>
            <person name="Saito M."/>
            <person name="Masuda T."/>
            <person name="Sasaki-Sekimoto Y."/>
            <person name="Mashiguchi K."/>
            <person name="Awai K."/>
            <person name="Shimojima M."/>
            <person name="Masuda S."/>
            <person name="Iwai M."/>
            <person name="Nobusawa T."/>
            <person name="Narise T."/>
            <person name="Kondo S."/>
            <person name="Saito H."/>
            <person name="Sato R."/>
            <person name="Murakawa M."/>
            <person name="Ihara Y."/>
            <person name="Oshima-Yamada Y."/>
            <person name="Ohtaka K."/>
            <person name="Satoh M."/>
            <person name="Sonobe K."/>
            <person name="Ishii M."/>
            <person name="Ohtani R."/>
            <person name="Kanamori-Sato M."/>
            <person name="Honoki R."/>
            <person name="Miyazaki D."/>
            <person name="Mochizuki H."/>
            <person name="Umetsu J."/>
            <person name="Higashi K."/>
            <person name="Shibata D."/>
            <person name="Kamiya Y."/>
            <person name="Sato N."/>
            <person name="Nakamura Y."/>
            <person name="Tabata S."/>
            <person name="Ida S."/>
            <person name="Kurokawa K."/>
            <person name="Ohta H."/>
        </authorList>
    </citation>
    <scope>NUCLEOTIDE SEQUENCE [LARGE SCALE GENOMIC DNA]</scope>
    <source>
        <strain evidence="2 3">NIES-2285</strain>
    </source>
</reference>
<protein>
    <submittedName>
        <fullName evidence="2">TatD-related DNase</fullName>
    </submittedName>
</protein>
<evidence type="ECO:0000313" key="2">
    <source>
        <dbReference type="EMBL" id="GAQ93341.1"/>
    </source>
</evidence>
<accession>A0A1Y1IVC3</accession>
<organism evidence="2 3">
    <name type="scientific">Klebsormidium nitens</name>
    <name type="common">Green alga</name>
    <name type="synonym">Ulothrix nitens</name>
    <dbReference type="NCBI Taxonomy" id="105231"/>
    <lineage>
        <taxon>Eukaryota</taxon>
        <taxon>Viridiplantae</taxon>
        <taxon>Streptophyta</taxon>
        <taxon>Klebsormidiophyceae</taxon>
        <taxon>Klebsormidiales</taxon>
        <taxon>Klebsormidiaceae</taxon>
        <taxon>Klebsormidium</taxon>
    </lineage>
</organism>
<dbReference type="OrthoDB" id="6079689at2759"/>
<dbReference type="GO" id="GO:0016788">
    <property type="term" value="F:hydrolase activity, acting on ester bonds"/>
    <property type="evidence" value="ECO:0007669"/>
    <property type="project" value="InterPro"/>
</dbReference>
<sequence length="385" mass="42627">MEDRGSHFFDAHCHLQDPRLDGKIDEVLKLASGAGVRWCAVNGTSEDDWDKVRALCEHYPQLLPNLGLHPWYVGQRSPNWLEALRERLEQVPEAAIGEVGLDKGRKGSEVPIEEQVEVFRAQVELARDLERPVSIHCVRAFGELHDVLKSVGRFPAGVLLHWARCVLLHSWMGSAEMVKALAPLNAYFSISGFITGMSSKKADKMLRQVSGPLDDVIVSFSIYFELNAVFCQLAGWCIIVRNSFLLVSGLITGRPNFYVRCGVLLIPLDRLLLETDSPDAFPDADPSILTPLSSGSPSDRSDSTGQSDSPGCSCGDNASQQLVGEVATKSGEHFSQSPRKSPSGGERERDKERRTEEEKLNHPANLRAAALSLWLRRFPKMVERG</sequence>
<name>A0A1Y1IVC3_KLENI</name>
<dbReference type="CDD" id="cd01310">
    <property type="entry name" value="TatD_DNAse"/>
    <property type="match status" value="1"/>
</dbReference>
<feature type="region of interest" description="Disordered" evidence="1">
    <location>
        <begin position="282"/>
        <end position="366"/>
    </location>
</feature>
<dbReference type="Proteomes" id="UP000054558">
    <property type="component" value="Unassembled WGS sequence"/>
</dbReference>